<dbReference type="Proteomes" id="UP001164250">
    <property type="component" value="Chromosome 2"/>
</dbReference>
<evidence type="ECO:0000313" key="1">
    <source>
        <dbReference type="EMBL" id="KAJ0104587.1"/>
    </source>
</evidence>
<proteinExistence type="predicted"/>
<organism evidence="1 2">
    <name type="scientific">Pistacia atlantica</name>
    <dbReference type="NCBI Taxonomy" id="434234"/>
    <lineage>
        <taxon>Eukaryota</taxon>
        <taxon>Viridiplantae</taxon>
        <taxon>Streptophyta</taxon>
        <taxon>Embryophyta</taxon>
        <taxon>Tracheophyta</taxon>
        <taxon>Spermatophyta</taxon>
        <taxon>Magnoliopsida</taxon>
        <taxon>eudicotyledons</taxon>
        <taxon>Gunneridae</taxon>
        <taxon>Pentapetalae</taxon>
        <taxon>rosids</taxon>
        <taxon>malvids</taxon>
        <taxon>Sapindales</taxon>
        <taxon>Anacardiaceae</taxon>
        <taxon>Pistacia</taxon>
    </lineage>
</organism>
<accession>A0ACC1BXK7</accession>
<reference evidence="2" key="1">
    <citation type="journal article" date="2023" name="G3 (Bethesda)">
        <title>Genome assembly and association tests identify interacting loci associated with vigor, precocity, and sex in interspecific pistachio rootstocks.</title>
        <authorList>
            <person name="Palmer W."/>
            <person name="Jacygrad E."/>
            <person name="Sagayaradj S."/>
            <person name="Cavanaugh K."/>
            <person name="Han R."/>
            <person name="Bertier L."/>
            <person name="Beede B."/>
            <person name="Kafkas S."/>
            <person name="Golino D."/>
            <person name="Preece J."/>
            <person name="Michelmore R."/>
        </authorList>
    </citation>
    <scope>NUCLEOTIDE SEQUENCE [LARGE SCALE GENOMIC DNA]</scope>
</reference>
<gene>
    <name evidence="1" type="ORF">Patl1_18875</name>
</gene>
<comment type="caution">
    <text evidence="1">The sequence shown here is derived from an EMBL/GenBank/DDBJ whole genome shotgun (WGS) entry which is preliminary data.</text>
</comment>
<protein>
    <submittedName>
        <fullName evidence="1">Uncharacterized protein</fullName>
    </submittedName>
</protein>
<sequence>MPINLEAIVNVTTDATNISVALPPTPDLSFPAKIGGQDGSDRQCHGVLYDVVLVVPAVLFIVYLAVHAKKNLRKLCNGSSYIMIAYYALLWLACLLNLAWCSLQAWQCSTGKEVAWNILSLFTASAMLYLEISLVGFLLQESYASGLETLARTFIISGIIVGVDMLLKVMFALALKVIYVFGFGSPLFFDLESTHRMKWGMWIIHNLLLTAVYGFILFVHFSKWREKLPSRPAFYHYIVVMFFVSAVALFGCVLAGIGAGFGIWLYNLTVVCYHALYLPFLFVTFLADFFQEEDFLLDSAYYSEMKDAGFFDADWE</sequence>
<name>A0ACC1BXK7_9ROSI</name>
<keyword evidence="2" id="KW-1185">Reference proteome</keyword>
<dbReference type="EMBL" id="CM047898">
    <property type="protein sequence ID" value="KAJ0104587.1"/>
    <property type="molecule type" value="Genomic_DNA"/>
</dbReference>
<evidence type="ECO:0000313" key="2">
    <source>
        <dbReference type="Proteomes" id="UP001164250"/>
    </source>
</evidence>